<feature type="transmembrane region" description="Helical" evidence="7">
    <location>
        <begin position="412"/>
        <end position="432"/>
    </location>
</feature>
<feature type="compositionally biased region" description="Low complexity" evidence="6">
    <location>
        <begin position="27"/>
        <end position="42"/>
    </location>
</feature>
<feature type="transmembrane region" description="Helical" evidence="7">
    <location>
        <begin position="452"/>
        <end position="472"/>
    </location>
</feature>
<sequence>MTSSTSASEKHGRTADETTPLLSSSGEASATNDTESASSASNADDDDKPLPVGQIVLLCYVRLLEPFTFFSIFPFVNQMIMETGTVKEADVGFYSGLIESLFSFTQMLLMIPWGRAADRFGRKPVLVFSLAGLSISAAMFGLSKTIWQMVLARCAAGIFSGTIVAVRAMISENSTPKTQARAFSYFAFANNLGIFLGPLIGGALVHPEKQYPSVFGGIKFFEDNPYALPTFVTGVIGVSAFLVSIFFIKETLHLKGDPQTAEAEQKSIIELLKWPGVAMVLYVYFHVLFMGLGYTAILPVFYFTSPKLGGFGFQPSQISLFMALAGFSQSLWILVIFPPLHRRLGTGNLLRICTVAFAFFFAINPLCNMLLRWGFITAFWVVAITSLSIGSGVAMIYTCIQLAVNDISPSHTTLGTLNAVALALGSGIRAVAPALFSSLFATGVRKQILAGYLPWLILIILALLLAFIMRWFPEKADKRVEPVADQEEGEVI</sequence>
<evidence type="ECO:0000256" key="5">
    <source>
        <dbReference type="ARBA" id="ARBA00023136"/>
    </source>
</evidence>
<dbReference type="Proteomes" id="UP000283841">
    <property type="component" value="Unassembled WGS sequence"/>
</dbReference>
<feature type="transmembrane region" description="Helical" evidence="7">
    <location>
        <begin position="125"/>
        <end position="143"/>
    </location>
</feature>
<protein>
    <submittedName>
        <fullName evidence="9">MFS transporter</fullName>
    </submittedName>
</protein>
<feature type="transmembrane region" description="Helical" evidence="7">
    <location>
        <begin position="318"/>
        <end position="337"/>
    </location>
</feature>
<dbReference type="InterPro" id="IPR011701">
    <property type="entry name" value="MFS"/>
</dbReference>
<dbReference type="PROSITE" id="PS50850">
    <property type="entry name" value="MFS"/>
    <property type="match status" value="1"/>
</dbReference>
<dbReference type="GO" id="GO:0016020">
    <property type="term" value="C:membrane"/>
    <property type="evidence" value="ECO:0007669"/>
    <property type="project" value="UniProtKB-SubCell"/>
</dbReference>
<comment type="subcellular location">
    <subcellularLocation>
        <location evidence="1">Membrane</location>
        <topology evidence="1">Multi-pass membrane protein</topology>
    </subcellularLocation>
</comment>
<dbReference type="AlphaFoldDB" id="A0A443I8D1"/>
<evidence type="ECO:0000313" key="9">
    <source>
        <dbReference type="EMBL" id="RWR00319.1"/>
    </source>
</evidence>
<gene>
    <name evidence="9" type="ORF">C8Q69DRAFT_454487</name>
</gene>
<dbReference type="Pfam" id="PF07690">
    <property type="entry name" value="MFS_1"/>
    <property type="match status" value="1"/>
</dbReference>
<keyword evidence="4 7" id="KW-1133">Transmembrane helix</keyword>
<comment type="caution">
    <text evidence="9">The sequence shown here is derived from an EMBL/GenBank/DDBJ whole genome shotgun (WGS) entry which is preliminary data.</text>
</comment>
<dbReference type="EMBL" id="RCNU01000001">
    <property type="protein sequence ID" value="RWR00319.1"/>
    <property type="molecule type" value="Genomic_DNA"/>
</dbReference>
<dbReference type="PANTHER" id="PTHR23504:SF3">
    <property type="entry name" value="MAJOR FACILITATOR SUPERFAMILY (MFS) PROFILE DOMAIN-CONTAINING PROTEIN"/>
    <property type="match status" value="1"/>
</dbReference>
<keyword evidence="2" id="KW-0813">Transport</keyword>
<evidence type="ECO:0000256" key="1">
    <source>
        <dbReference type="ARBA" id="ARBA00004141"/>
    </source>
</evidence>
<dbReference type="InterPro" id="IPR036259">
    <property type="entry name" value="MFS_trans_sf"/>
</dbReference>
<dbReference type="VEuPathDB" id="FungiDB:C8Q69DRAFT_454487"/>
<dbReference type="CDD" id="cd17330">
    <property type="entry name" value="MFS_SLC46_TetA_like"/>
    <property type="match status" value="1"/>
</dbReference>
<feature type="transmembrane region" description="Helical" evidence="7">
    <location>
        <begin position="377"/>
        <end position="400"/>
    </location>
</feature>
<feature type="transmembrane region" description="Helical" evidence="7">
    <location>
        <begin position="281"/>
        <end position="303"/>
    </location>
</feature>
<evidence type="ECO:0000256" key="3">
    <source>
        <dbReference type="ARBA" id="ARBA00022692"/>
    </source>
</evidence>
<dbReference type="RefSeq" id="XP_028489963.1">
    <property type="nucleotide sequence ID" value="XM_028629704.1"/>
</dbReference>
<evidence type="ECO:0000256" key="4">
    <source>
        <dbReference type="ARBA" id="ARBA00022989"/>
    </source>
</evidence>
<dbReference type="PANTHER" id="PTHR23504">
    <property type="entry name" value="MAJOR FACILITATOR SUPERFAMILY DOMAIN-CONTAINING PROTEIN 10"/>
    <property type="match status" value="1"/>
</dbReference>
<feature type="region of interest" description="Disordered" evidence="6">
    <location>
        <begin position="1"/>
        <end position="46"/>
    </location>
</feature>
<feature type="transmembrane region" description="Helical" evidence="7">
    <location>
        <begin position="182"/>
        <end position="206"/>
    </location>
</feature>
<feature type="transmembrane region" description="Helical" evidence="7">
    <location>
        <begin position="149"/>
        <end position="170"/>
    </location>
</feature>
<feature type="domain" description="Major facilitator superfamily (MFS) profile" evidence="8">
    <location>
        <begin position="54"/>
        <end position="477"/>
    </location>
</feature>
<dbReference type="InterPro" id="IPR020846">
    <property type="entry name" value="MFS_dom"/>
</dbReference>
<organism evidence="9 10">
    <name type="scientific">Byssochlamys spectabilis</name>
    <name type="common">Paecilomyces variotii</name>
    <dbReference type="NCBI Taxonomy" id="264951"/>
    <lineage>
        <taxon>Eukaryota</taxon>
        <taxon>Fungi</taxon>
        <taxon>Dikarya</taxon>
        <taxon>Ascomycota</taxon>
        <taxon>Pezizomycotina</taxon>
        <taxon>Eurotiomycetes</taxon>
        <taxon>Eurotiomycetidae</taxon>
        <taxon>Eurotiales</taxon>
        <taxon>Thermoascaceae</taxon>
        <taxon>Paecilomyces</taxon>
    </lineage>
</organism>
<feature type="transmembrane region" description="Helical" evidence="7">
    <location>
        <begin position="226"/>
        <end position="248"/>
    </location>
</feature>
<evidence type="ECO:0000313" key="10">
    <source>
        <dbReference type="Proteomes" id="UP000283841"/>
    </source>
</evidence>
<dbReference type="Gene3D" id="1.20.1250.20">
    <property type="entry name" value="MFS general substrate transporter like domains"/>
    <property type="match status" value="1"/>
</dbReference>
<dbReference type="SUPFAM" id="SSF103473">
    <property type="entry name" value="MFS general substrate transporter"/>
    <property type="match status" value="1"/>
</dbReference>
<keyword evidence="5 7" id="KW-0472">Membrane</keyword>
<keyword evidence="10" id="KW-1185">Reference proteome</keyword>
<proteinExistence type="predicted"/>
<evidence type="ECO:0000256" key="7">
    <source>
        <dbReference type="SAM" id="Phobius"/>
    </source>
</evidence>
<evidence type="ECO:0000256" key="2">
    <source>
        <dbReference type="ARBA" id="ARBA00022448"/>
    </source>
</evidence>
<dbReference type="PRINTS" id="PR01035">
    <property type="entry name" value="TCRTETA"/>
</dbReference>
<evidence type="ECO:0000256" key="6">
    <source>
        <dbReference type="SAM" id="MobiDB-lite"/>
    </source>
</evidence>
<name>A0A443I8D1_BYSSP</name>
<feature type="transmembrane region" description="Helical" evidence="7">
    <location>
        <begin position="349"/>
        <end position="371"/>
    </location>
</feature>
<evidence type="ECO:0000259" key="8">
    <source>
        <dbReference type="PROSITE" id="PS50850"/>
    </source>
</evidence>
<reference evidence="9 10" key="1">
    <citation type="journal article" date="2018" name="Front. Microbiol.">
        <title>Genomic and genetic insights into a cosmopolitan fungus, Paecilomyces variotii (Eurotiales).</title>
        <authorList>
            <person name="Urquhart A.S."/>
            <person name="Mondo S.J."/>
            <person name="Makela M.R."/>
            <person name="Hane J.K."/>
            <person name="Wiebenga A."/>
            <person name="He G."/>
            <person name="Mihaltcheva S."/>
            <person name="Pangilinan J."/>
            <person name="Lipzen A."/>
            <person name="Barry K."/>
            <person name="de Vries R.P."/>
            <person name="Grigoriev I.V."/>
            <person name="Idnurm A."/>
        </authorList>
    </citation>
    <scope>NUCLEOTIDE SEQUENCE [LARGE SCALE GENOMIC DNA]</scope>
    <source>
        <strain evidence="9 10">CBS 101075</strain>
    </source>
</reference>
<dbReference type="GO" id="GO:0022857">
    <property type="term" value="F:transmembrane transporter activity"/>
    <property type="evidence" value="ECO:0007669"/>
    <property type="project" value="InterPro"/>
</dbReference>
<keyword evidence="3 7" id="KW-0812">Transmembrane</keyword>
<dbReference type="GeneID" id="39598981"/>
<dbReference type="InterPro" id="IPR001958">
    <property type="entry name" value="Tet-R_TetA/multi-R_MdtG-like"/>
</dbReference>
<accession>A0A443I8D1</accession>